<dbReference type="Proteomes" id="UP000599391">
    <property type="component" value="Unassembled WGS sequence"/>
</dbReference>
<proteinExistence type="predicted"/>
<keyword evidence="2" id="KW-0378">Hydrolase</keyword>
<sequence length="178" mass="19998">MYCQFLSLHQVLILVFASSILLFSNPAFAAERVVLKYGIFRESLAVKELSTFGETGELSRPLRVNLALARQNPRAIRQYLTTPVKVSPVFLDKVLNSQIGNVILDELSQVIHTPSRKADRQALRSALVLSASKDEQVTLLEIIENYPTADVEVEGERLENAYRLLRRLQGSVENLLGF</sequence>
<dbReference type="AlphaFoldDB" id="A0A8J7L1R1"/>
<dbReference type="RefSeq" id="WP_214438767.1">
    <property type="nucleotide sequence ID" value="NZ_JAECZB010000014.1"/>
</dbReference>
<comment type="caution">
    <text evidence="2">The sequence shown here is derived from an EMBL/GenBank/DDBJ whole genome shotgun (WGS) entry which is preliminary data.</text>
</comment>
<keyword evidence="3" id="KW-1185">Reference proteome</keyword>
<gene>
    <name evidence="2" type="ORF">I8751_08740</name>
</gene>
<dbReference type="Pfam" id="PF07176">
    <property type="entry name" value="DUF1400"/>
    <property type="match status" value="1"/>
</dbReference>
<accession>A0A8J7L1R1</accession>
<reference evidence="2 3" key="1">
    <citation type="journal article" date="2021" name="Int. J. Syst. Evol. Microbiol.">
        <title>Amazonocrinis nigriterrae gen. nov., sp. nov., Atlanticothrix silvestris gen. nov., sp. nov. and Dendronalium phyllosphericum gen. nov., sp. nov., nostocacean cyanobacteria from Brazilian environments.</title>
        <authorList>
            <person name="Alvarenga D.O."/>
            <person name="Andreote A.P.D."/>
            <person name="Branco L.H.Z."/>
            <person name="Delbaje E."/>
            <person name="Cruz R.B."/>
            <person name="Varani A.M."/>
            <person name="Fiore M.F."/>
        </authorList>
    </citation>
    <scope>NUCLEOTIDE SEQUENCE [LARGE SCALE GENOMIC DNA]</scope>
    <source>
        <strain evidence="2 3">CENA357</strain>
    </source>
</reference>
<feature type="domain" description="DUF1400" evidence="1">
    <location>
        <begin position="29"/>
        <end position="153"/>
    </location>
</feature>
<evidence type="ECO:0000259" key="1">
    <source>
        <dbReference type="Pfam" id="PF07176"/>
    </source>
</evidence>
<organism evidence="2 3">
    <name type="scientific">Atlanticothrix silvestris CENA357</name>
    <dbReference type="NCBI Taxonomy" id="1725252"/>
    <lineage>
        <taxon>Bacteria</taxon>
        <taxon>Bacillati</taxon>
        <taxon>Cyanobacteriota</taxon>
        <taxon>Cyanophyceae</taxon>
        <taxon>Nostocales</taxon>
        <taxon>Nodulariaceae</taxon>
        <taxon>Atlanticothrix</taxon>
        <taxon>Atlanticothrix silvestris</taxon>
    </lineage>
</organism>
<evidence type="ECO:0000313" key="2">
    <source>
        <dbReference type="EMBL" id="MBH8552461.1"/>
    </source>
</evidence>
<dbReference type="InterPro" id="IPR010802">
    <property type="entry name" value="DUF1400"/>
</dbReference>
<name>A0A8J7L1R1_9CYAN</name>
<protein>
    <submittedName>
        <fullName evidence="2">Alpha/beta hydrolase</fullName>
    </submittedName>
</protein>
<dbReference type="GO" id="GO:0016787">
    <property type="term" value="F:hydrolase activity"/>
    <property type="evidence" value="ECO:0007669"/>
    <property type="project" value="UniProtKB-KW"/>
</dbReference>
<evidence type="ECO:0000313" key="3">
    <source>
        <dbReference type="Proteomes" id="UP000599391"/>
    </source>
</evidence>
<dbReference type="EMBL" id="JAECZB010000014">
    <property type="protein sequence ID" value="MBH8552461.1"/>
    <property type="molecule type" value="Genomic_DNA"/>
</dbReference>